<evidence type="ECO:0000256" key="4">
    <source>
        <dbReference type="ARBA" id="ARBA00022989"/>
    </source>
</evidence>
<dbReference type="InterPro" id="IPR051461">
    <property type="entry name" value="UPF0750_membrane"/>
</dbReference>
<dbReference type="PANTHER" id="PTHR33545:SF5">
    <property type="entry name" value="UPF0750 MEMBRANE PROTEIN YITT"/>
    <property type="match status" value="1"/>
</dbReference>
<organism evidence="8 9">
    <name type="scientific">Alicyclobacillus cycloheptanicus</name>
    <dbReference type="NCBI Taxonomy" id="1457"/>
    <lineage>
        <taxon>Bacteria</taxon>
        <taxon>Bacillati</taxon>
        <taxon>Bacillota</taxon>
        <taxon>Bacilli</taxon>
        <taxon>Bacillales</taxon>
        <taxon>Alicyclobacillaceae</taxon>
        <taxon>Alicyclobacillus</taxon>
    </lineage>
</organism>
<dbReference type="Proteomes" id="UP001232973">
    <property type="component" value="Unassembled WGS sequence"/>
</dbReference>
<feature type="transmembrane region" description="Helical" evidence="6">
    <location>
        <begin position="76"/>
        <end position="94"/>
    </location>
</feature>
<feature type="transmembrane region" description="Helical" evidence="6">
    <location>
        <begin position="192"/>
        <end position="211"/>
    </location>
</feature>
<proteinExistence type="predicted"/>
<protein>
    <submittedName>
        <fullName evidence="8">Uncharacterized membrane-anchored protein YitT (DUF2179 family)</fullName>
    </submittedName>
</protein>
<accession>A0ABT9XMG8</accession>
<comment type="caution">
    <text evidence="8">The sequence shown here is derived from an EMBL/GenBank/DDBJ whole genome shotgun (WGS) entry which is preliminary data.</text>
</comment>
<gene>
    <name evidence="8" type="ORF">J2S03_003288</name>
</gene>
<feature type="transmembrane region" description="Helical" evidence="6">
    <location>
        <begin position="52"/>
        <end position="70"/>
    </location>
</feature>
<feature type="domain" description="DUF2179" evidence="7">
    <location>
        <begin position="268"/>
        <end position="320"/>
    </location>
</feature>
<dbReference type="EMBL" id="JAUSTP010000042">
    <property type="protein sequence ID" value="MDQ0191417.1"/>
    <property type="molecule type" value="Genomic_DNA"/>
</dbReference>
<keyword evidence="2" id="KW-1003">Cell membrane</keyword>
<evidence type="ECO:0000313" key="9">
    <source>
        <dbReference type="Proteomes" id="UP001232973"/>
    </source>
</evidence>
<evidence type="ECO:0000256" key="3">
    <source>
        <dbReference type="ARBA" id="ARBA00022692"/>
    </source>
</evidence>
<keyword evidence="5 6" id="KW-0472">Membrane</keyword>
<dbReference type="Gene3D" id="3.30.70.120">
    <property type="match status" value="1"/>
</dbReference>
<feature type="transmembrane region" description="Helical" evidence="6">
    <location>
        <begin position="106"/>
        <end position="133"/>
    </location>
</feature>
<evidence type="ECO:0000256" key="5">
    <source>
        <dbReference type="ARBA" id="ARBA00023136"/>
    </source>
</evidence>
<name>A0ABT9XMG8_9BACL</name>
<comment type="subcellular location">
    <subcellularLocation>
        <location evidence="1">Cell membrane</location>
        <topology evidence="1">Multi-pass membrane protein</topology>
    </subcellularLocation>
</comment>
<reference evidence="8 9" key="1">
    <citation type="submission" date="2023-07" db="EMBL/GenBank/DDBJ databases">
        <title>Genomic Encyclopedia of Type Strains, Phase IV (KMG-IV): sequencing the most valuable type-strain genomes for metagenomic binning, comparative biology and taxonomic classification.</title>
        <authorList>
            <person name="Goeker M."/>
        </authorList>
    </citation>
    <scope>NUCLEOTIDE SEQUENCE [LARGE SCALE GENOMIC DNA]</scope>
    <source>
        <strain evidence="8 9">DSM 4006</strain>
    </source>
</reference>
<dbReference type="InterPro" id="IPR015867">
    <property type="entry name" value="N-reg_PII/ATP_PRibTrfase_C"/>
</dbReference>
<dbReference type="RefSeq" id="WP_274456914.1">
    <property type="nucleotide sequence ID" value="NZ_CP067097.1"/>
</dbReference>
<evidence type="ECO:0000256" key="1">
    <source>
        <dbReference type="ARBA" id="ARBA00004651"/>
    </source>
</evidence>
<evidence type="ECO:0000313" key="8">
    <source>
        <dbReference type="EMBL" id="MDQ0191417.1"/>
    </source>
</evidence>
<keyword evidence="4 6" id="KW-1133">Transmembrane helix</keyword>
<dbReference type="Pfam" id="PF02588">
    <property type="entry name" value="YitT_membrane"/>
    <property type="match status" value="1"/>
</dbReference>
<dbReference type="PANTHER" id="PTHR33545">
    <property type="entry name" value="UPF0750 MEMBRANE PROTEIN YITT-RELATED"/>
    <property type="match status" value="1"/>
</dbReference>
<dbReference type="Pfam" id="PF10035">
    <property type="entry name" value="DUF2179"/>
    <property type="match status" value="1"/>
</dbReference>
<evidence type="ECO:0000256" key="2">
    <source>
        <dbReference type="ARBA" id="ARBA00022475"/>
    </source>
</evidence>
<keyword evidence="9" id="KW-1185">Reference proteome</keyword>
<dbReference type="InterPro" id="IPR003740">
    <property type="entry name" value="YitT"/>
</dbReference>
<keyword evidence="3 6" id="KW-0812">Transmembrane</keyword>
<feature type="transmembrane region" description="Helical" evidence="6">
    <location>
        <begin position="153"/>
        <end position="171"/>
    </location>
</feature>
<evidence type="ECO:0000259" key="7">
    <source>
        <dbReference type="Pfam" id="PF10035"/>
    </source>
</evidence>
<evidence type="ECO:0000256" key="6">
    <source>
        <dbReference type="SAM" id="Phobius"/>
    </source>
</evidence>
<sequence length="326" mass="35305">MRVKMPGKSRFPNGAFSLARQAGRTTASTRAGASRYASPLGRITSGPGGREIRFLFDLAAITFSAFLIAFGVKEFLVPAKLLTTGLFGICIILYKLLELPIGMQFLLYNIPLLILGFRSFGKRFMVYTVISVIEQSVFTNVLHVPRAFTNDPILAAIFGGFIIGFGSGLTLRVGGSAGGFDILARFLARRRIPMGTTTLVINCGVILAAMALFDVELALYTLMSIFVTAKTYDAVLNNMDKVSLMIVTTDAAQMQRALMEELGTKMEMTLWDAGGTSPARPRQVLYCIAVKEQVPQLKAVIQAVDPLSVCTIVPASDVIGGNLRGW</sequence>
<dbReference type="InterPro" id="IPR019264">
    <property type="entry name" value="DUF2179"/>
</dbReference>
<dbReference type="PIRSF" id="PIRSF006483">
    <property type="entry name" value="Membrane_protein_YitT"/>
    <property type="match status" value="1"/>
</dbReference>